<dbReference type="Pfam" id="PF12550">
    <property type="entry name" value="GCR1_C"/>
    <property type="match status" value="2"/>
</dbReference>
<feature type="compositionally biased region" description="Low complexity" evidence="1">
    <location>
        <begin position="141"/>
        <end position="154"/>
    </location>
</feature>
<organism evidence="3 4">
    <name type="scientific">Entomortierella parvispora</name>
    <dbReference type="NCBI Taxonomy" id="205924"/>
    <lineage>
        <taxon>Eukaryota</taxon>
        <taxon>Fungi</taxon>
        <taxon>Fungi incertae sedis</taxon>
        <taxon>Mucoromycota</taxon>
        <taxon>Mortierellomycotina</taxon>
        <taxon>Mortierellomycetes</taxon>
        <taxon>Mortierellales</taxon>
        <taxon>Mortierellaceae</taxon>
        <taxon>Entomortierella</taxon>
    </lineage>
</organism>
<reference evidence="3" key="1">
    <citation type="submission" date="2021-11" db="EMBL/GenBank/DDBJ databases">
        <authorList>
            <person name="Herlambang A."/>
            <person name="Guo Y."/>
            <person name="Takashima Y."/>
            <person name="Nishizawa T."/>
        </authorList>
    </citation>
    <scope>NUCLEOTIDE SEQUENCE</scope>
    <source>
        <strain evidence="3">E1425</strain>
    </source>
</reference>
<protein>
    <recommendedName>
        <fullName evidence="2">Transcription activator GCR1-like domain-containing protein</fullName>
    </recommendedName>
</protein>
<dbReference type="GO" id="GO:0060963">
    <property type="term" value="P:positive regulation of ribosomal protein gene transcription by RNA polymerase II"/>
    <property type="evidence" value="ECO:0007669"/>
    <property type="project" value="TreeGrafter"/>
</dbReference>
<evidence type="ECO:0000313" key="4">
    <source>
        <dbReference type="Proteomes" id="UP000827284"/>
    </source>
</evidence>
<dbReference type="GO" id="GO:0000978">
    <property type="term" value="F:RNA polymerase II cis-regulatory region sequence-specific DNA binding"/>
    <property type="evidence" value="ECO:0007669"/>
    <property type="project" value="TreeGrafter"/>
</dbReference>
<dbReference type="PANTHER" id="PTHR37784:SF1">
    <property type="entry name" value="GLYCOLYTIC GENES TRANSCRIPTIONAL ACTIVATOR GCR1"/>
    <property type="match status" value="1"/>
</dbReference>
<dbReference type="GO" id="GO:0000981">
    <property type="term" value="F:DNA-binding transcription factor activity, RNA polymerase II-specific"/>
    <property type="evidence" value="ECO:0007669"/>
    <property type="project" value="TreeGrafter"/>
</dbReference>
<evidence type="ECO:0000256" key="1">
    <source>
        <dbReference type="SAM" id="MobiDB-lite"/>
    </source>
</evidence>
<dbReference type="OrthoDB" id="428577at2759"/>
<gene>
    <name evidence="3" type="ORF">EMPS_03848</name>
</gene>
<feature type="domain" description="Transcription activator GCR1-like" evidence="2">
    <location>
        <begin position="598"/>
        <end position="669"/>
    </location>
</feature>
<evidence type="ECO:0000313" key="3">
    <source>
        <dbReference type="EMBL" id="GJJ71498.1"/>
    </source>
</evidence>
<dbReference type="InterPro" id="IPR022210">
    <property type="entry name" value="TF_GCR1-like"/>
</dbReference>
<feature type="region of interest" description="Disordered" evidence="1">
    <location>
        <begin position="473"/>
        <end position="494"/>
    </location>
</feature>
<comment type="caution">
    <text evidence="3">The sequence shown here is derived from an EMBL/GenBank/DDBJ whole genome shotgun (WGS) entry which is preliminary data.</text>
</comment>
<accession>A0A9P3LUX2</accession>
<proteinExistence type="predicted"/>
<dbReference type="PANTHER" id="PTHR37784">
    <property type="entry name" value="PROTEIN MSN1"/>
    <property type="match status" value="1"/>
</dbReference>
<feature type="compositionally biased region" description="Polar residues" evidence="1">
    <location>
        <begin position="210"/>
        <end position="221"/>
    </location>
</feature>
<feature type="domain" description="Transcription activator GCR1-like" evidence="2">
    <location>
        <begin position="289"/>
        <end position="367"/>
    </location>
</feature>
<name>A0A9P3LUX2_9FUNG</name>
<feature type="compositionally biased region" description="Basic and acidic residues" evidence="1">
    <location>
        <begin position="169"/>
        <end position="186"/>
    </location>
</feature>
<keyword evidence="4" id="KW-1185">Reference proteome</keyword>
<evidence type="ECO:0000259" key="2">
    <source>
        <dbReference type="Pfam" id="PF12550"/>
    </source>
</evidence>
<dbReference type="InterPro" id="IPR052146">
    <property type="entry name" value="HOT1"/>
</dbReference>
<reference evidence="3" key="2">
    <citation type="journal article" date="2022" name="Microbiol. Resour. Announc.">
        <title>Whole-Genome Sequence of Entomortierella parvispora E1425, a Mucoromycotan Fungus Associated with Burkholderiaceae-Related Endosymbiotic Bacteria.</title>
        <authorList>
            <person name="Herlambang A."/>
            <person name="Guo Y."/>
            <person name="Takashima Y."/>
            <person name="Narisawa K."/>
            <person name="Ohta H."/>
            <person name="Nishizawa T."/>
        </authorList>
    </citation>
    <scope>NUCLEOTIDE SEQUENCE</scope>
    <source>
        <strain evidence="3">E1425</strain>
    </source>
</reference>
<dbReference type="Proteomes" id="UP000827284">
    <property type="component" value="Unassembled WGS sequence"/>
</dbReference>
<feature type="region of interest" description="Disordered" evidence="1">
    <location>
        <begin position="432"/>
        <end position="457"/>
    </location>
</feature>
<dbReference type="AlphaFoldDB" id="A0A9P3LUX2"/>
<feature type="region of interest" description="Disordered" evidence="1">
    <location>
        <begin position="210"/>
        <end position="252"/>
    </location>
</feature>
<dbReference type="EMBL" id="BQFW01000005">
    <property type="protein sequence ID" value="GJJ71498.1"/>
    <property type="molecule type" value="Genomic_DNA"/>
</dbReference>
<sequence length="702" mass="79839">MGTSSPDIRHDLRLMNEETLLTSSRRLSLSDEERGLVYWEEWCQETGYETLPTWETLTLFIEEFVAPMEEHLNRLAQKYPTRIPIVASRVFIEPVLNLRRNRQHFSSSSDATSPLPDRESGALSILAKQCHQDGHEDIVPSSPSSSISFSDNSSLPFISSKPPPSIHSGKPDRDCGSDTCPDERHLSPGSARSVSSTLTLVEQTVITGRSGSDITLQSPSALNDRPHYGVRQQDQGTQHHDQRKANTSKEINKQNYQLDSKFNFTEFKLVSDAYSSTIQKATIPGLPQYGFRTEVTTTHAVLQEWRYGYKGRPAIQDLNSLYPSRWWEDHAREEYENRRVIVTEFVRLCRDRDLTTEEAVEVLEELRGDTGSLRTLVDAIRAQHYYGLTTGVRISSALKMIQVEPIQDSSKLAFQCDQGRLESVDIRVNPKPHLLSRQLPNHDPYQSGPHRDYSESRLEHDHAELAPTHDYATNEHNRNHQNLKPGNSHAGHIPTRITLKSGAENNHIAPISDQDIGMVRYVDYHHETRKRPLAYFIEDGTNDDVDFARATKSKKVKKKPQRGVTVTENKHSLLEGPPLKFPVEEGPFPLPVRTNLVVNDIWKEWTIGWEGEPSMETLIATHGRVWTALKKHCNHFEYRGRLVRVIRAAMAIGAVASAEEACAELEKLRDGPNCGPLKLILNPEFKKLLCKWNIYRPVPRRK</sequence>
<feature type="region of interest" description="Disordered" evidence="1">
    <location>
        <begin position="133"/>
        <end position="195"/>
    </location>
</feature>